<name>E6LD41_ENTI1</name>
<dbReference type="InterPro" id="IPR029465">
    <property type="entry name" value="ATPgrasp_TupA"/>
</dbReference>
<dbReference type="Pfam" id="PF14305">
    <property type="entry name" value="ATPgrasp_TupA"/>
    <property type="match status" value="1"/>
</dbReference>
<evidence type="ECO:0000313" key="1">
    <source>
        <dbReference type="EMBL" id="EFU74884.1"/>
    </source>
</evidence>
<organism evidence="1 2">
    <name type="scientific">Enterococcus italicus (strain DSM 15952 / CCUG 50447 / LMG 22039 / TP 1.5)</name>
    <dbReference type="NCBI Taxonomy" id="888064"/>
    <lineage>
        <taxon>Bacteria</taxon>
        <taxon>Bacillati</taxon>
        <taxon>Bacillota</taxon>
        <taxon>Bacilli</taxon>
        <taxon>Lactobacillales</taxon>
        <taxon>Enterococcaceae</taxon>
        <taxon>Enterococcus</taxon>
    </lineage>
</organism>
<evidence type="ECO:0000313" key="2">
    <source>
        <dbReference type="Proteomes" id="UP000010296"/>
    </source>
</evidence>
<dbReference type="RefSeq" id="WP_007207311.1">
    <property type="nucleotide sequence ID" value="NZ_GL622241.1"/>
</dbReference>
<dbReference type="EMBL" id="AEPV01000008">
    <property type="protein sequence ID" value="EFU74884.1"/>
    <property type="molecule type" value="Genomic_DNA"/>
</dbReference>
<dbReference type="Proteomes" id="UP000010296">
    <property type="component" value="Unassembled WGS sequence"/>
</dbReference>
<reference evidence="1 2" key="1">
    <citation type="submission" date="2010-12" db="EMBL/GenBank/DDBJ databases">
        <authorList>
            <person name="Muzny D."/>
            <person name="Qin X."/>
            <person name="Deng J."/>
            <person name="Jiang H."/>
            <person name="Liu Y."/>
            <person name="Qu J."/>
            <person name="Song X.-Z."/>
            <person name="Zhang L."/>
            <person name="Thornton R."/>
            <person name="Coyle M."/>
            <person name="Francisco L."/>
            <person name="Jackson L."/>
            <person name="Javaid M."/>
            <person name="Korchina V."/>
            <person name="Kovar C."/>
            <person name="Mata R."/>
            <person name="Mathew T."/>
            <person name="Ngo R."/>
            <person name="Nguyen L."/>
            <person name="Nguyen N."/>
            <person name="Okwuonu G."/>
            <person name="Ongeri F."/>
            <person name="Pham C."/>
            <person name="Simmons D."/>
            <person name="Wilczek-Boney K."/>
            <person name="Hale W."/>
            <person name="Jakkamsetti A."/>
            <person name="Pham P."/>
            <person name="Ruth R."/>
            <person name="San Lucas F."/>
            <person name="Warren J."/>
            <person name="Zhang J."/>
            <person name="Zhao Z."/>
            <person name="Zhou C."/>
            <person name="Zhu D."/>
            <person name="Lee S."/>
            <person name="Bess C."/>
            <person name="Blankenburg K."/>
            <person name="Forbes L."/>
            <person name="Fu Q."/>
            <person name="Gubbala S."/>
            <person name="Hirani K."/>
            <person name="Jayaseelan J.C."/>
            <person name="Lara F."/>
            <person name="Munidasa M."/>
            <person name="Palculict T."/>
            <person name="Patil S."/>
            <person name="Pu L.-L."/>
            <person name="Saada N."/>
            <person name="Tang L."/>
            <person name="Weissenberger G."/>
            <person name="Zhu Y."/>
            <person name="Hemphill L."/>
            <person name="Shang Y."/>
            <person name="Youmans B."/>
            <person name="Ayvaz T."/>
            <person name="Ross M."/>
            <person name="Santibanez J."/>
            <person name="Aqrawi P."/>
            <person name="Gross S."/>
            <person name="Joshi V."/>
            <person name="Fowler G."/>
            <person name="Nazareth L."/>
            <person name="Reid J."/>
            <person name="Worley K."/>
            <person name="Petrosino J."/>
            <person name="Highlander S."/>
            <person name="Gibbs R."/>
        </authorList>
    </citation>
    <scope>NUCLEOTIDE SEQUENCE [LARGE SCALE GENOMIC DNA]</scope>
    <source>
        <strain evidence="2">DSM 15952 / CCUG 50447 / LMG 22039 / TP 1.5</strain>
    </source>
</reference>
<dbReference type="OrthoDB" id="9791827at2"/>
<sequence length="306" mass="36389">MEIKKIVKKMRKIKAFRSLELTVTRPIPSKQLMNIQYALSFKKNIDWENPKTFNEKLQYIKLFHRDDLYTVAADKIKVKNYIAEKIDESLVIPNLGIWNSFDEIKFDQLPNQFVLKTNHDYAGVYVCLDKSKMNIPKLRKMFTKHLKTNYFYPNREWAYKNIPPKIFAEKLLKDDVYEDIIDYKFFAFNGYVDSVMICTERFTGNPKFYFFNKEWELLPYNKDSIDAISEKKVIKEPYNMNKMFEIAAKLSENIPFVRVDLYNVNGHIYFGEMTFYPNGGYDNKLLPVTDLHYGELIDLKLVKKGK</sequence>
<proteinExistence type="predicted"/>
<gene>
    <name evidence="1" type="ORF">HMPREF9088_0290</name>
</gene>
<comment type="caution">
    <text evidence="1">The sequence shown here is derived from an EMBL/GenBank/DDBJ whole genome shotgun (WGS) entry which is preliminary data.</text>
</comment>
<accession>E6LD41</accession>
<protein>
    <submittedName>
        <fullName evidence="1">Uncharacterized protein</fullName>
    </submittedName>
</protein>
<keyword evidence="2" id="KW-1185">Reference proteome</keyword>
<dbReference type="STRING" id="888064.HMPREF9088_0290"/>
<dbReference type="HOGENOM" id="CLU_056705_0_0_9"/>
<dbReference type="AlphaFoldDB" id="E6LD41"/>
<dbReference type="eggNOG" id="COG3307">
    <property type="taxonomic scope" value="Bacteria"/>
</dbReference>